<dbReference type="OrthoDB" id="248489at2"/>
<dbReference type="InterPro" id="IPR016181">
    <property type="entry name" value="Acyl_CoA_acyltransferase"/>
</dbReference>
<name>A0A1W2CA00_9FIRM</name>
<dbReference type="Proteomes" id="UP000192790">
    <property type="component" value="Unassembled WGS sequence"/>
</dbReference>
<dbReference type="GO" id="GO:0016747">
    <property type="term" value="F:acyltransferase activity, transferring groups other than amino-acyl groups"/>
    <property type="evidence" value="ECO:0007669"/>
    <property type="project" value="InterPro"/>
</dbReference>
<dbReference type="EMBL" id="FWXW01000008">
    <property type="protein sequence ID" value="SMC81916.1"/>
    <property type="molecule type" value="Genomic_DNA"/>
</dbReference>
<organism evidence="2 3">
    <name type="scientific">Papillibacter cinnamivorans DSM 12816</name>
    <dbReference type="NCBI Taxonomy" id="1122930"/>
    <lineage>
        <taxon>Bacteria</taxon>
        <taxon>Bacillati</taxon>
        <taxon>Bacillota</taxon>
        <taxon>Clostridia</taxon>
        <taxon>Eubacteriales</taxon>
        <taxon>Oscillospiraceae</taxon>
        <taxon>Papillibacter</taxon>
    </lineage>
</organism>
<proteinExistence type="predicted"/>
<keyword evidence="3" id="KW-1185">Reference proteome</keyword>
<reference evidence="2 3" key="1">
    <citation type="submission" date="2017-04" db="EMBL/GenBank/DDBJ databases">
        <authorList>
            <person name="Afonso C.L."/>
            <person name="Miller P.J."/>
            <person name="Scott M.A."/>
            <person name="Spackman E."/>
            <person name="Goraichik I."/>
            <person name="Dimitrov K.M."/>
            <person name="Suarez D.L."/>
            <person name="Swayne D.E."/>
        </authorList>
    </citation>
    <scope>NUCLEOTIDE SEQUENCE [LARGE SCALE GENOMIC DNA]</scope>
    <source>
        <strain evidence="2 3">DSM 12816</strain>
    </source>
</reference>
<dbReference type="SUPFAM" id="SSF55729">
    <property type="entry name" value="Acyl-CoA N-acyltransferases (Nat)"/>
    <property type="match status" value="1"/>
</dbReference>
<dbReference type="STRING" id="1122930.SAMN02745168_2667"/>
<evidence type="ECO:0000259" key="1">
    <source>
        <dbReference type="PROSITE" id="PS51186"/>
    </source>
</evidence>
<dbReference type="RefSeq" id="WP_084235338.1">
    <property type="nucleotide sequence ID" value="NZ_FWXW01000008.1"/>
</dbReference>
<evidence type="ECO:0000313" key="2">
    <source>
        <dbReference type="EMBL" id="SMC81916.1"/>
    </source>
</evidence>
<dbReference type="Gene3D" id="3.40.630.30">
    <property type="match status" value="1"/>
</dbReference>
<dbReference type="AlphaFoldDB" id="A0A1W2CA00"/>
<dbReference type="Pfam" id="PF12746">
    <property type="entry name" value="GNAT_acetyltran"/>
    <property type="match status" value="1"/>
</dbReference>
<feature type="domain" description="N-acetyltransferase" evidence="1">
    <location>
        <begin position="128"/>
        <end position="263"/>
    </location>
</feature>
<dbReference type="InterPro" id="IPR027365">
    <property type="entry name" value="GNAT_acetyltra_YdfB-like"/>
</dbReference>
<protein>
    <recommendedName>
        <fullName evidence="1">N-acetyltransferase domain-containing protein</fullName>
    </recommendedName>
</protein>
<accession>A0A1W2CA00</accession>
<sequence length="263" mass="29759">MEKLYERDKQKILEYIRKEPEFNLFFFGDIEHFGVDCEQVEIFAQKREDTYDSLVLRYLNNYVVYSRFGDYDAKTVAEFLRERNASAVSGKGSVLEKLAPGLPGKFVKYSLLSKLEKVKKPAPAPREYKIRALMPEDAEAVVALFTQIQEFAERYRRDREKEISALHLNLSTSGAGFGAFRDGALAAVALTTAENSESAMIVGVATLPEHRDKGLAGNLVAGLCEKCLSEGKRYLCLFYDNPDAGKVYRELGFREMGEYTLIQ</sequence>
<evidence type="ECO:0000313" key="3">
    <source>
        <dbReference type="Proteomes" id="UP000192790"/>
    </source>
</evidence>
<gene>
    <name evidence="2" type="ORF">SAMN02745168_2667</name>
</gene>
<dbReference type="InterPro" id="IPR000182">
    <property type="entry name" value="GNAT_dom"/>
</dbReference>
<dbReference type="PROSITE" id="PS51186">
    <property type="entry name" value="GNAT"/>
    <property type="match status" value="1"/>
</dbReference>